<dbReference type="EMBL" id="ML993583">
    <property type="protein sequence ID" value="KAF2171531.1"/>
    <property type="molecule type" value="Genomic_DNA"/>
</dbReference>
<keyword evidence="3" id="KW-1185">Reference proteome</keyword>
<gene>
    <name evidence="2" type="ORF">M409DRAFT_18643</name>
</gene>
<dbReference type="GeneID" id="54557861"/>
<reference evidence="2" key="1">
    <citation type="journal article" date="2020" name="Stud. Mycol.">
        <title>101 Dothideomycetes genomes: a test case for predicting lifestyles and emergence of pathogens.</title>
        <authorList>
            <person name="Haridas S."/>
            <person name="Albert R."/>
            <person name="Binder M."/>
            <person name="Bloem J."/>
            <person name="Labutti K."/>
            <person name="Salamov A."/>
            <person name="Andreopoulos B."/>
            <person name="Baker S."/>
            <person name="Barry K."/>
            <person name="Bills G."/>
            <person name="Bluhm B."/>
            <person name="Cannon C."/>
            <person name="Castanera R."/>
            <person name="Culley D."/>
            <person name="Daum C."/>
            <person name="Ezra D."/>
            <person name="Gonzalez J."/>
            <person name="Henrissat B."/>
            <person name="Kuo A."/>
            <person name="Liang C."/>
            <person name="Lipzen A."/>
            <person name="Lutzoni F."/>
            <person name="Magnuson J."/>
            <person name="Mondo S."/>
            <person name="Nolan M."/>
            <person name="Ohm R."/>
            <person name="Pangilinan J."/>
            <person name="Park H.-J."/>
            <person name="Ramirez L."/>
            <person name="Alfaro M."/>
            <person name="Sun H."/>
            <person name="Tritt A."/>
            <person name="Yoshinaga Y."/>
            <person name="Zwiers L.-H."/>
            <person name="Turgeon B."/>
            <person name="Goodwin S."/>
            <person name="Spatafora J."/>
            <person name="Crous P."/>
            <person name="Grigoriev I."/>
        </authorList>
    </citation>
    <scope>NUCLEOTIDE SEQUENCE</scope>
    <source>
        <strain evidence="2">ATCC 36951</strain>
    </source>
</reference>
<feature type="region of interest" description="Disordered" evidence="1">
    <location>
        <begin position="1"/>
        <end position="103"/>
    </location>
</feature>
<protein>
    <submittedName>
        <fullName evidence="2">Uncharacterized protein</fullName>
    </submittedName>
</protein>
<proteinExistence type="predicted"/>
<feature type="compositionally biased region" description="Polar residues" evidence="1">
    <location>
        <begin position="115"/>
        <end position="154"/>
    </location>
</feature>
<feature type="region of interest" description="Disordered" evidence="1">
    <location>
        <begin position="115"/>
        <end position="163"/>
    </location>
</feature>
<dbReference type="AlphaFoldDB" id="A0A6A6CWN9"/>
<dbReference type="RefSeq" id="XP_033672420.1">
    <property type="nucleotide sequence ID" value="XM_033804589.1"/>
</dbReference>
<sequence length="365" mass="40158">MKDEQDTPSYAQALTGDKANQAVVDDTGTSVRGSAEGEKGAKLVLRPRGRFTPESRPARRQTAPGATNEQPKPCQDHAPGLSTPAPVHSSHTNAPASPSPLPTSHARELVELTSTPEATQNSPSPLYNGSTSFQSVASTAQPTATSGERSTRCSTIPPGNWRDHQAARSANLTRNPLHSSELRTRDHGIRFSEQKPGVIFCRWDIRYATDPNVKLGDPYIIEGSDGRLVSKKERLFAIVDTDEERQLVEESPLYTFDDKGLAEKPESSWWQYLSVIPKGMDERDFKNQSPDNPVLRVHHGVGLNKTTIVVKYTELFKRPMDCDELRRVGEFDARSTEILGDFVDRVIPKEACTCGCYERSADGAG</sequence>
<organism evidence="2 3">
    <name type="scientific">Zasmidium cellare ATCC 36951</name>
    <dbReference type="NCBI Taxonomy" id="1080233"/>
    <lineage>
        <taxon>Eukaryota</taxon>
        <taxon>Fungi</taxon>
        <taxon>Dikarya</taxon>
        <taxon>Ascomycota</taxon>
        <taxon>Pezizomycotina</taxon>
        <taxon>Dothideomycetes</taxon>
        <taxon>Dothideomycetidae</taxon>
        <taxon>Mycosphaerellales</taxon>
        <taxon>Mycosphaerellaceae</taxon>
        <taxon>Zasmidium</taxon>
    </lineage>
</organism>
<dbReference type="OrthoDB" id="3438983at2759"/>
<dbReference type="Proteomes" id="UP000799537">
    <property type="component" value="Unassembled WGS sequence"/>
</dbReference>
<accession>A0A6A6CWN9</accession>
<evidence type="ECO:0000313" key="3">
    <source>
        <dbReference type="Proteomes" id="UP000799537"/>
    </source>
</evidence>
<evidence type="ECO:0000313" key="2">
    <source>
        <dbReference type="EMBL" id="KAF2171531.1"/>
    </source>
</evidence>
<evidence type="ECO:0000256" key="1">
    <source>
        <dbReference type="SAM" id="MobiDB-lite"/>
    </source>
</evidence>
<name>A0A6A6CWN9_ZASCE</name>